<dbReference type="Gene3D" id="2.30.42.10">
    <property type="match status" value="1"/>
</dbReference>
<dbReference type="SUPFAM" id="SSF54211">
    <property type="entry name" value="Ribosomal protein S5 domain 2-like"/>
    <property type="match status" value="1"/>
</dbReference>
<comment type="similarity">
    <text evidence="1">Belongs to the peptidase S16 family.</text>
</comment>
<dbReference type="InterPro" id="IPR008269">
    <property type="entry name" value="Lon_proteolytic"/>
</dbReference>
<organism evidence="4 5">
    <name type="scientific">Kocuria gwangalliensis</name>
    <dbReference type="NCBI Taxonomy" id="501592"/>
    <lineage>
        <taxon>Bacteria</taxon>
        <taxon>Bacillati</taxon>
        <taxon>Actinomycetota</taxon>
        <taxon>Actinomycetes</taxon>
        <taxon>Micrococcales</taxon>
        <taxon>Micrococcaceae</taxon>
        <taxon>Kocuria</taxon>
    </lineage>
</organism>
<dbReference type="InterPro" id="IPR027065">
    <property type="entry name" value="Lon_Prtase"/>
</dbReference>
<proteinExistence type="inferred from homology"/>
<dbReference type="RefSeq" id="WP_303381701.1">
    <property type="nucleotide sequence ID" value="NZ_BAABLN010000034.1"/>
</dbReference>
<keyword evidence="1" id="KW-0378">Hydrolase</keyword>
<dbReference type="SUPFAM" id="SSF50156">
    <property type="entry name" value="PDZ domain-like"/>
    <property type="match status" value="1"/>
</dbReference>
<evidence type="ECO:0000313" key="5">
    <source>
        <dbReference type="Proteomes" id="UP001501446"/>
    </source>
</evidence>
<keyword evidence="2" id="KW-0472">Membrane</keyword>
<name>A0ABP8XB20_9MICC</name>
<dbReference type="Gene3D" id="3.30.230.10">
    <property type="match status" value="1"/>
</dbReference>
<feature type="domain" description="Lon proteolytic" evidence="3">
    <location>
        <begin position="249"/>
        <end position="347"/>
    </location>
</feature>
<dbReference type="EC" id="3.4.21.53" evidence="1"/>
<dbReference type="Pfam" id="PF05362">
    <property type="entry name" value="Lon_C"/>
    <property type="match status" value="1"/>
</dbReference>
<accession>A0ABP8XB20</accession>
<feature type="transmembrane region" description="Helical" evidence="2">
    <location>
        <begin position="21"/>
        <end position="43"/>
    </location>
</feature>
<gene>
    <name evidence="4" type="ORF">GCM10025781_24330</name>
</gene>
<keyword evidence="2" id="KW-1133">Transmembrane helix</keyword>
<protein>
    <recommendedName>
        <fullName evidence="1">endopeptidase La</fullName>
        <ecNumber evidence="1">3.4.21.53</ecNumber>
    </recommendedName>
</protein>
<keyword evidence="2" id="KW-0812">Transmembrane</keyword>
<reference evidence="5" key="1">
    <citation type="journal article" date="2019" name="Int. J. Syst. Evol. Microbiol.">
        <title>The Global Catalogue of Microorganisms (GCM) 10K type strain sequencing project: providing services to taxonomists for standard genome sequencing and annotation.</title>
        <authorList>
            <consortium name="The Broad Institute Genomics Platform"/>
            <consortium name="The Broad Institute Genome Sequencing Center for Infectious Disease"/>
            <person name="Wu L."/>
            <person name="Ma J."/>
        </authorList>
    </citation>
    <scope>NUCLEOTIDE SEQUENCE [LARGE SCALE GENOMIC DNA]</scope>
    <source>
        <strain evidence="5">JCM 18958</strain>
    </source>
</reference>
<evidence type="ECO:0000313" key="4">
    <source>
        <dbReference type="EMBL" id="GAA4704488.1"/>
    </source>
</evidence>
<keyword evidence="5" id="KW-1185">Reference proteome</keyword>
<comment type="caution">
    <text evidence="4">The sequence shown here is derived from an EMBL/GenBank/DDBJ whole genome shotgun (WGS) entry which is preliminary data.</text>
</comment>
<dbReference type="InterPro" id="IPR014721">
    <property type="entry name" value="Ribsml_uS5_D2-typ_fold_subgr"/>
</dbReference>
<keyword evidence="1" id="KW-0720">Serine protease</keyword>
<dbReference type="PROSITE" id="PS51786">
    <property type="entry name" value="LON_PROTEOLYTIC"/>
    <property type="match status" value="1"/>
</dbReference>
<evidence type="ECO:0000256" key="1">
    <source>
        <dbReference type="PROSITE-ProRule" id="PRU01122"/>
    </source>
</evidence>
<feature type="active site" evidence="1">
    <location>
        <position position="254"/>
    </location>
</feature>
<sequence length="361" mass="38128">MRSTDGTTRWSRSRKKRSLESVSLMGTAALLIAGVVIPAPFVIESSGPTFNTVGQFEDRELVRIDGAQTYPSEGNLDLTTVYVKGGPSGHVNAVNVLMGWLNPSDTVLPQDTVYDPTLTGQEVDDSNAAAMQTSQEDSVAAALDYLDKPFKTTLQVHASIPDTPADGVLEPGDTLVAMNAEDITELDQLRDGLDEAGDQGVDLTVKRGDETVTRHVDLTRSQDTGRWQLGVYLIPEYEFPLTVDFELDQVGGPSAGMMFALGVIEELTPGSMVGSEHVAGTGTITPQGEVGPIGGIRQKLQGAADAGARYFLAPSGNCNEVTDHVPDGLDVIEVENLGEAVNAVEQAAAGNISALPSCGTR</sequence>
<dbReference type="PANTHER" id="PTHR10046">
    <property type="entry name" value="ATP DEPENDENT LON PROTEASE FAMILY MEMBER"/>
    <property type="match status" value="1"/>
</dbReference>
<dbReference type="EMBL" id="BAABLN010000034">
    <property type="protein sequence ID" value="GAA4704488.1"/>
    <property type="molecule type" value="Genomic_DNA"/>
</dbReference>
<dbReference type="InterPro" id="IPR036034">
    <property type="entry name" value="PDZ_sf"/>
</dbReference>
<dbReference type="InterPro" id="IPR020568">
    <property type="entry name" value="Ribosomal_Su5_D2-typ_SF"/>
</dbReference>
<feature type="active site" evidence="1">
    <location>
        <position position="299"/>
    </location>
</feature>
<dbReference type="Proteomes" id="UP001501446">
    <property type="component" value="Unassembled WGS sequence"/>
</dbReference>
<evidence type="ECO:0000259" key="3">
    <source>
        <dbReference type="PROSITE" id="PS51786"/>
    </source>
</evidence>
<evidence type="ECO:0000256" key="2">
    <source>
        <dbReference type="SAM" id="Phobius"/>
    </source>
</evidence>
<comment type="catalytic activity">
    <reaction evidence="1">
        <text>Hydrolysis of proteins in presence of ATP.</text>
        <dbReference type="EC" id="3.4.21.53"/>
    </reaction>
</comment>
<keyword evidence="1" id="KW-0645">Protease</keyword>